<dbReference type="GeneID" id="118403432"/>
<proteinExistence type="predicted"/>
<dbReference type="Gene3D" id="3.10.100.10">
    <property type="entry name" value="Mannose-Binding Protein A, subunit A"/>
    <property type="match status" value="1"/>
</dbReference>
<reference evidence="1" key="1">
    <citation type="journal article" date="2020" name="Nat. Ecol. Evol.">
        <title>Deeply conserved synteny resolves early events in vertebrate evolution.</title>
        <authorList>
            <person name="Simakov O."/>
            <person name="Marletaz F."/>
            <person name="Yue J.X."/>
            <person name="O'Connell B."/>
            <person name="Jenkins J."/>
            <person name="Brandt A."/>
            <person name="Calef R."/>
            <person name="Tung C.H."/>
            <person name="Huang T.K."/>
            <person name="Schmutz J."/>
            <person name="Satoh N."/>
            <person name="Yu J.K."/>
            <person name="Putnam N.H."/>
            <person name="Green R.E."/>
            <person name="Rokhsar D.S."/>
        </authorList>
    </citation>
    <scope>NUCLEOTIDE SEQUENCE [LARGE SCALE GENOMIC DNA]</scope>
    <source>
        <strain evidence="1">S238N-H82</strain>
    </source>
</reference>
<accession>A0A9J7HF11</accession>
<sequence>MSAGCPDGGIGTGTRFAMVVAPDDSPAPFAGCPSSYTRRENKCFTLYTRPLAKSSCAADGAELFNIRSREDNGWLVQRIRRHMRDDVSSACAAVTMKTDNYYDIRLDG</sequence>
<dbReference type="SUPFAM" id="SSF56436">
    <property type="entry name" value="C-type lectin-like"/>
    <property type="match status" value="1"/>
</dbReference>
<name>A0A9J7HF11_BRAFL</name>
<reference evidence="2" key="2">
    <citation type="submission" date="2025-08" db="UniProtKB">
        <authorList>
            <consortium name="RefSeq"/>
        </authorList>
    </citation>
    <scope>IDENTIFICATION</scope>
    <source>
        <strain evidence="2">S238N-H82</strain>
        <tissue evidence="2">Testes</tissue>
    </source>
</reference>
<evidence type="ECO:0000313" key="1">
    <source>
        <dbReference type="Proteomes" id="UP000001554"/>
    </source>
</evidence>
<dbReference type="InterPro" id="IPR016186">
    <property type="entry name" value="C-type_lectin-like/link_sf"/>
</dbReference>
<dbReference type="Proteomes" id="UP000001554">
    <property type="component" value="Chromosome 16"/>
</dbReference>
<keyword evidence="1" id="KW-1185">Reference proteome</keyword>
<gene>
    <name evidence="2" type="primary">LOC118403432</name>
</gene>
<organism evidence="1 2">
    <name type="scientific">Branchiostoma floridae</name>
    <name type="common">Florida lancelet</name>
    <name type="synonym">Amphioxus</name>
    <dbReference type="NCBI Taxonomy" id="7739"/>
    <lineage>
        <taxon>Eukaryota</taxon>
        <taxon>Metazoa</taxon>
        <taxon>Chordata</taxon>
        <taxon>Cephalochordata</taxon>
        <taxon>Leptocardii</taxon>
        <taxon>Amphioxiformes</taxon>
        <taxon>Branchiostomatidae</taxon>
        <taxon>Branchiostoma</taxon>
    </lineage>
</organism>
<dbReference type="InterPro" id="IPR016187">
    <property type="entry name" value="CTDL_fold"/>
</dbReference>
<evidence type="ECO:0000313" key="2">
    <source>
        <dbReference type="RefSeq" id="XP_035658038.1"/>
    </source>
</evidence>
<dbReference type="AlphaFoldDB" id="A0A9J7HF11"/>
<protein>
    <submittedName>
        <fullName evidence="2">Uncharacterized protein LOC118403432 isoform X1</fullName>
    </submittedName>
</protein>
<dbReference type="CDD" id="cd00037">
    <property type="entry name" value="CLECT"/>
    <property type="match status" value="1"/>
</dbReference>
<dbReference type="RefSeq" id="XP_035658038.1">
    <property type="nucleotide sequence ID" value="XM_035802145.1"/>
</dbReference>
<dbReference type="KEGG" id="bfo:118403432"/>